<dbReference type="AlphaFoldDB" id="A0A061S1I0"/>
<accession>A0A061S1I0</accession>
<feature type="non-terminal residue" evidence="2">
    <location>
        <position position="105"/>
    </location>
</feature>
<sequence>MRRFSQQLAHSGKLEEGLDRNAGIQLLLLVVVVGGEPLERTGGARAGGRKSARERAIAVIPGEEGFGWRKTSPRRGSEGQRGSREERGQTVEGTRDRGREGGREA</sequence>
<proteinExistence type="predicted"/>
<organism evidence="2">
    <name type="scientific">Tetraselmis sp. GSL018</name>
    <dbReference type="NCBI Taxonomy" id="582737"/>
    <lineage>
        <taxon>Eukaryota</taxon>
        <taxon>Viridiplantae</taxon>
        <taxon>Chlorophyta</taxon>
        <taxon>core chlorophytes</taxon>
        <taxon>Chlorodendrophyceae</taxon>
        <taxon>Chlorodendrales</taxon>
        <taxon>Chlorodendraceae</taxon>
        <taxon>Tetraselmis</taxon>
    </lineage>
</organism>
<dbReference type="EMBL" id="GBEZ01008949">
    <property type="protein sequence ID" value="JAC76616.1"/>
    <property type="molecule type" value="Transcribed_RNA"/>
</dbReference>
<evidence type="ECO:0000313" key="2">
    <source>
        <dbReference type="EMBL" id="JAC76616.1"/>
    </source>
</evidence>
<name>A0A061S1I0_9CHLO</name>
<protein>
    <submittedName>
        <fullName evidence="2">Uncharacterized protein</fullName>
    </submittedName>
</protein>
<feature type="region of interest" description="Disordered" evidence="1">
    <location>
        <begin position="63"/>
        <end position="105"/>
    </location>
</feature>
<gene>
    <name evidence="2" type="ORF">TSPGSL018_19706</name>
</gene>
<feature type="compositionally biased region" description="Basic and acidic residues" evidence="1">
    <location>
        <begin position="75"/>
        <end position="105"/>
    </location>
</feature>
<reference evidence="2" key="1">
    <citation type="submission" date="2014-05" db="EMBL/GenBank/DDBJ databases">
        <title>The transcriptome of the halophilic microalga Tetraselmis sp. GSL018 isolated from the Great Salt Lake, Utah.</title>
        <authorList>
            <person name="Jinkerson R.E."/>
            <person name="D'Adamo S."/>
            <person name="Posewitz M.C."/>
        </authorList>
    </citation>
    <scope>NUCLEOTIDE SEQUENCE</scope>
    <source>
        <strain evidence="2">GSL018</strain>
    </source>
</reference>
<evidence type="ECO:0000256" key="1">
    <source>
        <dbReference type="SAM" id="MobiDB-lite"/>
    </source>
</evidence>